<dbReference type="Proteomes" id="UP000075766">
    <property type="component" value="Unassembled WGS sequence"/>
</dbReference>
<evidence type="ECO:0000259" key="1">
    <source>
        <dbReference type="PROSITE" id="PS51819"/>
    </source>
</evidence>
<dbReference type="SUPFAM" id="SSF54593">
    <property type="entry name" value="Glyoxalase/Bleomycin resistance protein/Dihydroxybiphenyl dioxygenase"/>
    <property type="match status" value="1"/>
</dbReference>
<dbReference type="RefSeq" id="WP_062277031.1">
    <property type="nucleotide sequence ID" value="NZ_LSYU01000085.1"/>
</dbReference>
<reference evidence="2 3" key="1">
    <citation type="submission" date="2016-02" db="EMBL/GenBank/DDBJ databases">
        <title>Genome sequence of Marichromatium gracile YL-28, a purple sulfur bacterium.</title>
        <authorList>
            <person name="Zhao C."/>
            <person name="Hong X."/>
            <person name="Chen S."/>
            <person name="Yang S."/>
        </authorList>
    </citation>
    <scope>NUCLEOTIDE SEQUENCE [LARGE SCALE GENOMIC DNA]</scope>
    <source>
        <strain evidence="2 3">YL28</strain>
    </source>
</reference>
<dbReference type="PANTHER" id="PTHR36503">
    <property type="entry name" value="BLR2520 PROTEIN"/>
    <property type="match status" value="1"/>
</dbReference>
<dbReference type="CDD" id="cd07264">
    <property type="entry name" value="VOC_like"/>
    <property type="match status" value="1"/>
</dbReference>
<keyword evidence="3" id="KW-1185">Reference proteome</keyword>
<accession>A0ABR5VDT2</accession>
<evidence type="ECO:0000313" key="2">
    <source>
        <dbReference type="EMBL" id="KXX63667.1"/>
    </source>
</evidence>
<dbReference type="PROSITE" id="PS51819">
    <property type="entry name" value="VOC"/>
    <property type="match status" value="1"/>
</dbReference>
<comment type="caution">
    <text evidence="2">The sequence shown here is derived from an EMBL/GenBank/DDBJ whole genome shotgun (WGS) entry which is preliminary data.</text>
</comment>
<name>A0ABR5VDT2_MARGR</name>
<evidence type="ECO:0000313" key="3">
    <source>
        <dbReference type="Proteomes" id="UP000075766"/>
    </source>
</evidence>
<dbReference type="PANTHER" id="PTHR36503:SF1">
    <property type="entry name" value="BLR2520 PROTEIN"/>
    <property type="match status" value="1"/>
</dbReference>
<dbReference type="Gene3D" id="3.10.180.10">
    <property type="entry name" value="2,3-Dihydroxybiphenyl 1,2-Dioxygenase, domain 1"/>
    <property type="match status" value="1"/>
</dbReference>
<dbReference type="Pfam" id="PF00903">
    <property type="entry name" value="Glyoxalase"/>
    <property type="match status" value="1"/>
</dbReference>
<organism evidence="2 3">
    <name type="scientific">Marichromatium gracile</name>
    <name type="common">Chromatium gracile</name>
    <dbReference type="NCBI Taxonomy" id="1048"/>
    <lineage>
        <taxon>Bacteria</taxon>
        <taxon>Pseudomonadati</taxon>
        <taxon>Pseudomonadota</taxon>
        <taxon>Gammaproteobacteria</taxon>
        <taxon>Chromatiales</taxon>
        <taxon>Chromatiaceae</taxon>
        <taxon>Marichromatium</taxon>
    </lineage>
</organism>
<sequence length="129" mass="13878">MRFAYTILYVEDVARSLAFFHNAFGFSAGFVDEGGDYGELDTGGTRLAFSSRALMRQLGKVPGIADPNAPVFEIAIETTDVAAALERACTAGAVMVQEPREESWGQTTAYVRTPDGYLVELCSPVAMPS</sequence>
<dbReference type="EMBL" id="LSYU01000085">
    <property type="protein sequence ID" value="KXX63667.1"/>
    <property type="molecule type" value="Genomic_DNA"/>
</dbReference>
<gene>
    <name evidence="2" type="ORF">AY586_16255</name>
</gene>
<feature type="domain" description="VOC" evidence="1">
    <location>
        <begin position="2"/>
        <end position="124"/>
    </location>
</feature>
<dbReference type="InterPro" id="IPR037523">
    <property type="entry name" value="VOC_core"/>
</dbReference>
<protein>
    <submittedName>
        <fullName evidence="2">Glyoxalase</fullName>
    </submittedName>
</protein>
<proteinExistence type="predicted"/>
<dbReference type="InterPro" id="IPR029068">
    <property type="entry name" value="Glyas_Bleomycin-R_OHBP_Dase"/>
</dbReference>
<dbReference type="InterPro" id="IPR004360">
    <property type="entry name" value="Glyas_Fos-R_dOase_dom"/>
</dbReference>